<dbReference type="EMBL" id="LAZR01030953">
    <property type="protein sequence ID" value="KKL55126.1"/>
    <property type="molecule type" value="Genomic_DNA"/>
</dbReference>
<sequence length="84" mass="9484">MKMAKPVPDDDASMDVCRKFCGPCPSFKPNKLNEFEPHALFCSRGKSEKAADQVQDKGCSCFGCGLFPKYELEKGYFCMPQYQK</sequence>
<accession>A0A0F9DMT9</accession>
<proteinExistence type="predicted"/>
<comment type="caution">
    <text evidence="1">The sequence shown here is derived from an EMBL/GenBank/DDBJ whole genome shotgun (WGS) entry which is preliminary data.</text>
</comment>
<reference evidence="1" key="1">
    <citation type="journal article" date="2015" name="Nature">
        <title>Complex archaea that bridge the gap between prokaryotes and eukaryotes.</title>
        <authorList>
            <person name="Spang A."/>
            <person name="Saw J.H."/>
            <person name="Jorgensen S.L."/>
            <person name="Zaremba-Niedzwiedzka K."/>
            <person name="Martijn J."/>
            <person name="Lind A.E."/>
            <person name="van Eijk R."/>
            <person name="Schleper C."/>
            <person name="Guy L."/>
            <person name="Ettema T.J."/>
        </authorList>
    </citation>
    <scope>NUCLEOTIDE SEQUENCE</scope>
</reference>
<organism evidence="1">
    <name type="scientific">marine sediment metagenome</name>
    <dbReference type="NCBI Taxonomy" id="412755"/>
    <lineage>
        <taxon>unclassified sequences</taxon>
        <taxon>metagenomes</taxon>
        <taxon>ecological metagenomes</taxon>
    </lineage>
</organism>
<dbReference type="InterPro" id="IPR020075">
    <property type="entry name" value="Uncharacterised_AF2234"/>
</dbReference>
<gene>
    <name evidence="1" type="ORF">LCGC14_2258530</name>
</gene>
<dbReference type="AlphaFoldDB" id="A0A0F9DMT9"/>
<name>A0A0F9DMT9_9ZZZZ</name>
<protein>
    <recommendedName>
        <fullName evidence="2">DUF2769 domain-containing protein</fullName>
    </recommendedName>
</protein>
<dbReference type="Pfam" id="PF10967">
    <property type="entry name" value="DUF2769"/>
    <property type="match status" value="1"/>
</dbReference>
<evidence type="ECO:0000313" key="1">
    <source>
        <dbReference type="EMBL" id="KKL55126.1"/>
    </source>
</evidence>
<evidence type="ECO:0008006" key="2">
    <source>
        <dbReference type="Google" id="ProtNLM"/>
    </source>
</evidence>